<feature type="signal peptide" evidence="2">
    <location>
        <begin position="1"/>
        <end position="29"/>
    </location>
</feature>
<dbReference type="RefSeq" id="WP_093796955.1">
    <property type="nucleotide sequence ID" value="NZ_CP155571.1"/>
</dbReference>
<gene>
    <name evidence="3" type="ORF">SPACI_016220</name>
</gene>
<feature type="chain" id="PRO_5046606911" description="Secreted protein" evidence="2">
    <location>
        <begin position="30"/>
        <end position="76"/>
    </location>
</feature>
<organism evidence="3 4">
    <name type="scientific">Sporomusa acidovorans (strain ATCC 49682 / DSM 3132 / Mol)</name>
    <dbReference type="NCBI Taxonomy" id="1123286"/>
    <lineage>
        <taxon>Bacteria</taxon>
        <taxon>Bacillati</taxon>
        <taxon>Bacillota</taxon>
        <taxon>Negativicutes</taxon>
        <taxon>Selenomonadales</taxon>
        <taxon>Sporomusaceae</taxon>
        <taxon>Sporomusa</taxon>
    </lineage>
</organism>
<accession>A0ABZ3IZS1</accession>
<sequence>MFIQKKMYSATLLMVFFMAVAFGTIPVQAAPNASLVGVVDYLYLLNQQPETAQANDALRSEQEARPKRNSPTNQPG</sequence>
<evidence type="ECO:0000256" key="2">
    <source>
        <dbReference type="SAM" id="SignalP"/>
    </source>
</evidence>
<evidence type="ECO:0000256" key="1">
    <source>
        <dbReference type="SAM" id="MobiDB-lite"/>
    </source>
</evidence>
<evidence type="ECO:0008006" key="5">
    <source>
        <dbReference type="Google" id="ProtNLM"/>
    </source>
</evidence>
<keyword evidence="4" id="KW-1185">Reference proteome</keyword>
<name>A0ABZ3IZS1_SPOA4</name>
<reference evidence="3" key="1">
    <citation type="submission" date="2024-05" db="EMBL/GenBank/DDBJ databases">
        <title>Isolation and characterization of Sporomusa carbonis sp. nov., a carboxydotrophic hydrogenogen in the genus of Sporomusa isolated from a charcoal burning pile.</title>
        <authorList>
            <person name="Boeer T."/>
            <person name="Rosenbaum F."/>
            <person name="Eysell L."/>
            <person name="Mueller V."/>
            <person name="Daniel R."/>
            <person name="Poehlein A."/>
        </authorList>
    </citation>
    <scope>NUCLEOTIDE SEQUENCE [LARGE SCALE GENOMIC DNA]</scope>
    <source>
        <strain evidence="3">DSM 3132</strain>
    </source>
</reference>
<evidence type="ECO:0000313" key="4">
    <source>
        <dbReference type="Proteomes" id="UP000216052"/>
    </source>
</evidence>
<protein>
    <recommendedName>
        <fullName evidence="5">Secreted protein</fullName>
    </recommendedName>
</protein>
<evidence type="ECO:0000313" key="3">
    <source>
        <dbReference type="EMBL" id="XFO71588.1"/>
    </source>
</evidence>
<dbReference type="EMBL" id="CP155571">
    <property type="protein sequence ID" value="XFO71588.1"/>
    <property type="molecule type" value="Genomic_DNA"/>
</dbReference>
<proteinExistence type="predicted"/>
<dbReference type="Proteomes" id="UP000216052">
    <property type="component" value="Chromosome"/>
</dbReference>
<keyword evidence="2" id="KW-0732">Signal</keyword>
<feature type="region of interest" description="Disordered" evidence="1">
    <location>
        <begin position="53"/>
        <end position="76"/>
    </location>
</feature>